<evidence type="ECO:0000256" key="1">
    <source>
        <dbReference type="SAM" id="MobiDB-lite"/>
    </source>
</evidence>
<evidence type="ECO:0000313" key="3">
    <source>
        <dbReference type="Proteomes" id="UP000299102"/>
    </source>
</evidence>
<accession>A0A4C1ZXD4</accession>
<feature type="compositionally biased region" description="Basic and acidic residues" evidence="1">
    <location>
        <begin position="241"/>
        <end position="250"/>
    </location>
</feature>
<dbReference type="Proteomes" id="UP000299102">
    <property type="component" value="Unassembled WGS sequence"/>
</dbReference>
<organism evidence="2 3">
    <name type="scientific">Eumeta variegata</name>
    <name type="common">Bagworm moth</name>
    <name type="synonym">Eumeta japonica</name>
    <dbReference type="NCBI Taxonomy" id="151549"/>
    <lineage>
        <taxon>Eukaryota</taxon>
        <taxon>Metazoa</taxon>
        <taxon>Ecdysozoa</taxon>
        <taxon>Arthropoda</taxon>
        <taxon>Hexapoda</taxon>
        <taxon>Insecta</taxon>
        <taxon>Pterygota</taxon>
        <taxon>Neoptera</taxon>
        <taxon>Endopterygota</taxon>
        <taxon>Lepidoptera</taxon>
        <taxon>Glossata</taxon>
        <taxon>Ditrysia</taxon>
        <taxon>Tineoidea</taxon>
        <taxon>Psychidae</taxon>
        <taxon>Oiketicinae</taxon>
        <taxon>Eumeta</taxon>
    </lineage>
</organism>
<gene>
    <name evidence="2" type="ORF">EVAR_34154_1</name>
</gene>
<feature type="region of interest" description="Disordered" evidence="1">
    <location>
        <begin position="223"/>
        <end position="261"/>
    </location>
</feature>
<proteinExistence type="predicted"/>
<dbReference type="AlphaFoldDB" id="A0A4C1ZXD4"/>
<evidence type="ECO:0000313" key="2">
    <source>
        <dbReference type="EMBL" id="GBP92162.1"/>
    </source>
</evidence>
<keyword evidence="3" id="KW-1185">Reference proteome</keyword>
<dbReference type="EMBL" id="BGZK01002244">
    <property type="protein sequence ID" value="GBP92162.1"/>
    <property type="molecule type" value="Genomic_DNA"/>
</dbReference>
<reference evidence="2 3" key="1">
    <citation type="journal article" date="2019" name="Commun. Biol.">
        <title>The bagworm genome reveals a unique fibroin gene that provides high tensile strength.</title>
        <authorList>
            <person name="Kono N."/>
            <person name="Nakamura H."/>
            <person name="Ohtoshi R."/>
            <person name="Tomita M."/>
            <person name="Numata K."/>
            <person name="Arakawa K."/>
        </authorList>
    </citation>
    <scope>NUCLEOTIDE SEQUENCE [LARGE SCALE GENOMIC DNA]</scope>
</reference>
<protein>
    <submittedName>
        <fullName evidence="2">Uncharacterized protein</fullName>
    </submittedName>
</protein>
<dbReference type="OrthoDB" id="10250120at2759"/>
<sequence length="279" mass="31503">MNRTREVYGPKANTARDHVAEMEKILGMQNEVDEMLFNSVDDSNTEELEEELNGLMLEPISPSSGGDNDKNKEVKGEFMAGPSQKASPVKKPDVTMRRLLSLERKLTAQAEKFTEKAERTLEQARVAIKRRNRVVAINHLRRRRFYLKKVTSSVKVLENVKHLKYRLMQNEVDAAAVDVCRCRNSDVRDRYGLKEDVVTRAERARCRLGAAAATCPGRHCRSSASSCSKPSGSSTTFHKAPGGERYKDARSSWPDFDSSADSDIEDLERRLRNLRGLNS</sequence>
<feature type="compositionally biased region" description="Low complexity" evidence="1">
    <location>
        <begin position="223"/>
        <end position="234"/>
    </location>
</feature>
<comment type="caution">
    <text evidence="2">The sequence shown here is derived from an EMBL/GenBank/DDBJ whole genome shotgun (WGS) entry which is preliminary data.</text>
</comment>
<name>A0A4C1ZXD4_EUMVA</name>